<keyword evidence="2" id="KW-0808">Transferase</keyword>
<comment type="caution">
    <text evidence="5">The sequence shown here is derived from an EMBL/GenBank/DDBJ whole genome shotgun (WGS) entry which is preliminary data.</text>
</comment>
<dbReference type="AlphaFoldDB" id="A0A4Q2JZG4"/>
<evidence type="ECO:0000259" key="4">
    <source>
        <dbReference type="Pfam" id="PF00198"/>
    </source>
</evidence>
<dbReference type="InterPro" id="IPR023213">
    <property type="entry name" value="CAT-like_dom_sf"/>
</dbReference>
<keyword evidence="3" id="KW-0012">Acyltransferase</keyword>
<sequence>MVSTAAPALAEGVSTPLTGIRRTAARRMVQAWQAPVFHLTVEADMTEVGRVKAVSPGATVTDVLVRAAARALMAVPEVNAHVGEHEVTVFPNAHVGIAVAGPKGLTVPVIHDAEALDLASLAERRADVVGRAREGALTRQDITGGTFSISNLGMMGIARFDAILNVPQAAILAVGATTQRHVMGPDGPLWRPIADLTLTCDHRALDGATGAQFLNALVGELAAPLGS</sequence>
<comment type="cofactor">
    <cofactor evidence="1">
        <name>(R)-lipoate</name>
        <dbReference type="ChEBI" id="CHEBI:83088"/>
    </cofactor>
</comment>
<evidence type="ECO:0000313" key="5">
    <source>
        <dbReference type="EMBL" id="RXZ51668.1"/>
    </source>
</evidence>
<evidence type="ECO:0000313" key="6">
    <source>
        <dbReference type="Proteomes" id="UP000292881"/>
    </source>
</evidence>
<dbReference type="PANTHER" id="PTHR43178:SF5">
    <property type="entry name" value="LIPOAMIDE ACYLTRANSFERASE COMPONENT OF BRANCHED-CHAIN ALPHA-KETO ACID DEHYDROGENASE COMPLEX, MITOCHONDRIAL"/>
    <property type="match status" value="1"/>
</dbReference>
<dbReference type="GO" id="GO:0031405">
    <property type="term" value="F:lipoic acid binding"/>
    <property type="evidence" value="ECO:0007669"/>
    <property type="project" value="TreeGrafter"/>
</dbReference>
<evidence type="ECO:0000256" key="3">
    <source>
        <dbReference type="ARBA" id="ARBA00023315"/>
    </source>
</evidence>
<protein>
    <submittedName>
        <fullName evidence="5">2-oxo acid dehydrogenase subunit E2</fullName>
    </submittedName>
</protein>
<dbReference type="Gene3D" id="3.30.559.10">
    <property type="entry name" value="Chloramphenicol acetyltransferase-like domain"/>
    <property type="match status" value="1"/>
</dbReference>
<dbReference type="PANTHER" id="PTHR43178">
    <property type="entry name" value="DIHYDROLIPOAMIDE ACETYLTRANSFERASE COMPONENT OF PYRUVATE DEHYDROGENASE COMPLEX"/>
    <property type="match status" value="1"/>
</dbReference>
<dbReference type="InterPro" id="IPR050743">
    <property type="entry name" value="2-oxoacid_DH_E2_comp"/>
</dbReference>
<dbReference type="OrthoDB" id="9805770at2"/>
<keyword evidence="6" id="KW-1185">Reference proteome</keyword>
<gene>
    <name evidence="5" type="ORF">ESO86_01425</name>
</gene>
<feature type="domain" description="2-oxoacid dehydrogenase acyltransferase catalytic" evidence="4">
    <location>
        <begin position="14"/>
        <end position="224"/>
    </location>
</feature>
<accession>A0A4Q2JZG4</accession>
<evidence type="ECO:0000256" key="1">
    <source>
        <dbReference type="ARBA" id="ARBA00001938"/>
    </source>
</evidence>
<evidence type="ECO:0000256" key="2">
    <source>
        <dbReference type="ARBA" id="ARBA00022679"/>
    </source>
</evidence>
<dbReference type="Pfam" id="PF00198">
    <property type="entry name" value="2-oxoacid_dh"/>
    <property type="match status" value="1"/>
</dbReference>
<organism evidence="5 6">
    <name type="scientific">Agromyces binzhouensis</name>
    <dbReference type="NCBI Taxonomy" id="1817495"/>
    <lineage>
        <taxon>Bacteria</taxon>
        <taxon>Bacillati</taxon>
        <taxon>Actinomycetota</taxon>
        <taxon>Actinomycetes</taxon>
        <taxon>Micrococcales</taxon>
        <taxon>Microbacteriaceae</taxon>
        <taxon>Agromyces</taxon>
    </lineage>
</organism>
<name>A0A4Q2JZG4_9MICO</name>
<dbReference type="SUPFAM" id="SSF52777">
    <property type="entry name" value="CoA-dependent acyltransferases"/>
    <property type="match status" value="1"/>
</dbReference>
<dbReference type="InterPro" id="IPR001078">
    <property type="entry name" value="2-oxoacid_DH_actylTfrase"/>
</dbReference>
<dbReference type="Proteomes" id="UP000292881">
    <property type="component" value="Unassembled WGS sequence"/>
</dbReference>
<proteinExistence type="predicted"/>
<reference evidence="5 6" key="1">
    <citation type="submission" date="2019-01" db="EMBL/GenBank/DDBJ databases">
        <authorList>
            <person name="Li J."/>
        </authorList>
    </citation>
    <scope>NUCLEOTIDE SEQUENCE [LARGE SCALE GENOMIC DNA]</scope>
    <source>
        <strain evidence="5 6">CGMCC 4.7180</strain>
    </source>
</reference>
<dbReference type="EMBL" id="SDPL01000009">
    <property type="protein sequence ID" value="RXZ51668.1"/>
    <property type="molecule type" value="Genomic_DNA"/>
</dbReference>
<dbReference type="GO" id="GO:0005737">
    <property type="term" value="C:cytoplasm"/>
    <property type="evidence" value="ECO:0007669"/>
    <property type="project" value="TreeGrafter"/>
</dbReference>
<dbReference type="GO" id="GO:0016407">
    <property type="term" value="F:acetyltransferase activity"/>
    <property type="evidence" value="ECO:0007669"/>
    <property type="project" value="TreeGrafter"/>
</dbReference>